<reference evidence="2" key="1">
    <citation type="journal article" date="2017" name="Mycologia">
        <title>Fusarium algeriense, sp. nov., a novel toxigenic crown rot pathogen of durum wheat from Algeria is nested in the Fusarium burgessii species complex.</title>
        <authorList>
            <person name="Laraba I."/>
            <person name="Keddad A."/>
            <person name="Boureghda H."/>
            <person name="Abdallah N."/>
            <person name="Vaughan M.M."/>
            <person name="Proctor R.H."/>
            <person name="Busman M."/>
            <person name="O'Donnell K."/>
        </authorList>
    </citation>
    <scope>NUCLEOTIDE SEQUENCE</scope>
    <source>
        <strain evidence="2">NRRL 25174</strain>
    </source>
</reference>
<protein>
    <submittedName>
        <fullName evidence="2">Uncharacterized protein</fullName>
    </submittedName>
</protein>
<feature type="compositionally biased region" description="Polar residues" evidence="1">
    <location>
        <begin position="16"/>
        <end position="43"/>
    </location>
</feature>
<feature type="compositionally biased region" description="Basic and acidic residues" evidence="1">
    <location>
        <begin position="1"/>
        <end position="15"/>
    </location>
</feature>
<gene>
    <name evidence="2" type="ORF">FBEOM_2775</name>
</gene>
<feature type="region of interest" description="Disordered" evidence="1">
    <location>
        <begin position="1"/>
        <end position="77"/>
    </location>
</feature>
<dbReference type="OrthoDB" id="5138733at2759"/>
<sequence length="395" mass="44337">MQKRQIRTERHRSQTLDDGNTNTALAPNQNATPENNSVVNLGNSHDAEMTSDDDTSLPDIDHIPLNASRSGVPNTSANDQVNGFQSRQSSITVTGALDTAIPSVEPVAPMAQMTDRQENAAPAQANREIIDTERYTSSGRSSKRVQRQDFVETPNFEMEDDSRSSSPLLGRRSDPGSRPSPELGTELPRASHAEISRNLPAVPEPIDIEQPYPATEDITSARQVDEASIAMPPPPRPHPTRPPPKGITRRPRPNIKYSVEESPNNLRIWEHYGRFESMSMSEFQAIHKFHDIESVQFIIKRRGMSWDDRVPKNDEAAFYHMKARFKDLIRDDLEAIARGHYGYGAKELPNSRVKVRNSYEAIGQTGGFIPYEIWIIPNRSPEGSEHFVREQTIAL</sequence>
<evidence type="ECO:0000313" key="2">
    <source>
        <dbReference type="EMBL" id="KAF4343299.1"/>
    </source>
</evidence>
<organism evidence="2 3">
    <name type="scientific">Fusarium beomiforme</name>
    <dbReference type="NCBI Taxonomy" id="44412"/>
    <lineage>
        <taxon>Eukaryota</taxon>
        <taxon>Fungi</taxon>
        <taxon>Dikarya</taxon>
        <taxon>Ascomycota</taxon>
        <taxon>Pezizomycotina</taxon>
        <taxon>Sordariomycetes</taxon>
        <taxon>Hypocreomycetidae</taxon>
        <taxon>Hypocreales</taxon>
        <taxon>Nectriaceae</taxon>
        <taxon>Fusarium</taxon>
        <taxon>Fusarium burgessii species complex</taxon>
    </lineage>
</organism>
<comment type="caution">
    <text evidence="2">The sequence shown here is derived from an EMBL/GenBank/DDBJ whole genome shotgun (WGS) entry which is preliminary data.</text>
</comment>
<dbReference type="EMBL" id="PVQB02000098">
    <property type="protein sequence ID" value="KAF4343299.1"/>
    <property type="molecule type" value="Genomic_DNA"/>
</dbReference>
<evidence type="ECO:0000256" key="1">
    <source>
        <dbReference type="SAM" id="MobiDB-lite"/>
    </source>
</evidence>
<feature type="compositionally biased region" description="Pro residues" evidence="1">
    <location>
        <begin position="231"/>
        <end position="245"/>
    </location>
</feature>
<feature type="compositionally biased region" description="Polar residues" evidence="1">
    <location>
        <begin position="67"/>
        <end position="77"/>
    </location>
</feature>
<feature type="region of interest" description="Disordered" evidence="1">
    <location>
        <begin position="228"/>
        <end position="252"/>
    </location>
</feature>
<feature type="region of interest" description="Disordered" evidence="1">
    <location>
        <begin position="114"/>
        <end position="189"/>
    </location>
</feature>
<proteinExistence type="predicted"/>
<accession>A0A9P5AR95</accession>
<keyword evidence="3" id="KW-1185">Reference proteome</keyword>
<name>A0A9P5AR95_9HYPO</name>
<dbReference type="AlphaFoldDB" id="A0A9P5AR95"/>
<evidence type="ECO:0000313" key="3">
    <source>
        <dbReference type="Proteomes" id="UP000730481"/>
    </source>
</evidence>
<dbReference type="Proteomes" id="UP000730481">
    <property type="component" value="Unassembled WGS sequence"/>
</dbReference>
<reference evidence="2" key="2">
    <citation type="submission" date="2020-02" db="EMBL/GenBank/DDBJ databases">
        <title>Identification and distribution of gene clusters putatively required for synthesis of sphingolipid metabolism inhibitors in phylogenetically diverse species of the filamentous fungus Fusarium.</title>
        <authorList>
            <person name="Kim H.-S."/>
            <person name="Busman M."/>
            <person name="Brown D.W."/>
            <person name="Divon H."/>
            <person name="Uhlig S."/>
            <person name="Proctor R.H."/>
        </authorList>
    </citation>
    <scope>NUCLEOTIDE SEQUENCE</scope>
    <source>
        <strain evidence="2">NRRL 25174</strain>
    </source>
</reference>